<evidence type="ECO:0000313" key="6">
    <source>
        <dbReference type="EMBL" id="HCK30911.1"/>
    </source>
</evidence>
<dbReference type="SUPFAM" id="SSF46785">
    <property type="entry name" value="Winged helix' DNA-binding domain"/>
    <property type="match status" value="1"/>
</dbReference>
<dbReference type="AlphaFoldDB" id="A0A3D2SN82"/>
<dbReference type="InterPro" id="IPR005119">
    <property type="entry name" value="LysR_subst-bd"/>
</dbReference>
<evidence type="ECO:0000256" key="1">
    <source>
        <dbReference type="ARBA" id="ARBA00009437"/>
    </source>
</evidence>
<evidence type="ECO:0000313" key="7">
    <source>
        <dbReference type="Proteomes" id="UP000263596"/>
    </source>
</evidence>
<comment type="similarity">
    <text evidence="1">Belongs to the LysR transcriptional regulatory family.</text>
</comment>
<reference evidence="6 7" key="1">
    <citation type="journal article" date="2018" name="Nat. Biotechnol.">
        <title>A standardized bacterial taxonomy based on genome phylogeny substantially revises the tree of life.</title>
        <authorList>
            <person name="Parks D.H."/>
            <person name="Chuvochina M."/>
            <person name="Waite D.W."/>
            <person name="Rinke C."/>
            <person name="Skarshewski A."/>
            <person name="Chaumeil P.A."/>
            <person name="Hugenholtz P."/>
        </authorList>
    </citation>
    <scope>NUCLEOTIDE SEQUENCE [LARGE SCALE GENOMIC DNA]</scope>
    <source>
        <strain evidence="6">UBA9669</strain>
    </source>
</reference>
<dbReference type="Pfam" id="PF00126">
    <property type="entry name" value="HTH_1"/>
    <property type="match status" value="1"/>
</dbReference>
<dbReference type="CDD" id="cd08422">
    <property type="entry name" value="PBP2_CrgA_like"/>
    <property type="match status" value="1"/>
</dbReference>
<proteinExistence type="inferred from homology"/>
<accession>A0A3D2SN82</accession>
<feature type="domain" description="HTH lysR-type" evidence="5">
    <location>
        <begin position="9"/>
        <end position="66"/>
    </location>
</feature>
<dbReference type="InterPro" id="IPR036388">
    <property type="entry name" value="WH-like_DNA-bd_sf"/>
</dbReference>
<dbReference type="InterPro" id="IPR000847">
    <property type="entry name" value="LysR_HTH_N"/>
</dbReference>
<dbReference type="Pfam" id="PF03466">
    <property type="entry name" value="LysR_substrate"/>
    <property type="match status" value="1"/>
</dbReference>
<evidence type="ECO:0000256" key="2">
    <source>
        <dbReference type="ARBA" id="ARBA00023015"/>
    </source>
</evidence>
<dbReference type="GO" id="GO:0043565">
    <property type="term" value="F:sequence-specific DNA binding"/>
    <property type="evidence" value="ECO:0007669"/>
    <property type="project" value="TreeGrafter"/>
</dbReference>
<organism evidence="6 7">
    <name type="scientific">Acinetobacter ursingii</name>
    <dbReference type="NCBI Taxonomy" id="108980"/>
    <lineage>
        <taxon>Bacteria</taxon>
        <taxon>Pseudomonadati</taxon>
        <taxon>Pseudomonadota</taxon>
        <taxon>Gammaproteobacteria</taxon>
        <taxon>Moraxellales</taxon>
        <taxon>Moraxellaceae</taxon>
        <taxon>Acinetobacter</taxon>
    </lineage>
</organism>
<dbReference type="PANTHER" id="PTHR30537:SF35">
    <property type="entry name" value="TRANSCRIPTIONAL REGULATORY PROTEIN"/>
    <property type="match status" value="1"/>
</dbReference>
<dbReference type="PROSITE" id="PS50931">
    <property type="entry name" value="HTH_LYSR"/>
    <property type="match status" value="1"/>
</dbReference>
<sequence length="304" mass="35082">MQQSDVMMDTIKAMQVFVRIAEQGSLSRAAEQLNYSRAMVSRYLDHLEQTFSVRLFQRNTRKISLTPAGEKALLYCENILQQQALLFELAAHEQQTGTIRLTCGLFLYQMGLNECLRAFKRQHPHIQFEVILTENTVDLIDHQMDLALRITQKVADGLIARPVHEIKSIFCAHPDYLAQHPQLSHPSQLLQYDCITHQHASQYWTLFNVEQQPQNYPLNSTFKSNDVNALYDMCINAQGVAMLPARLVQNDLIRGRLIQVLADFSAPDLTLSLVYVSRQHLPRIIQQFIAFLIEHLDFYLNKEN</sequence>
<keyword evidence="4" id="KW-0804">Transcription</keyword>
<dbReference type="PANTHER" id="PTHR30537">
    <property type="entry name" value="HTH-TYPE TRANSCRIPTIONAL REGULATOR"/>
    <property type="match status" value="1"/>
</dbReference>
<dbReference type="InterPro" id="IPR058163">
    <property type="entry name" value="LysR-type_TF_proteobact-type"/>
</dbReference>
<dbReference type="InterPro" id="IPR036390">
    <property type="entry name" value="WH_DNA-bd_sf"/>
</dbReference>
<dbReference type="Gene3D" id="1.10.10.10">
    <property type="entry name" value="Winged helix-like DNA-binding domain superfamily/Winged helix DNA-binding domain"/>
    <property type="match status" value="1"/>
</dbReference>
<dbReference type="FunFam" id="1.10.10.10:FF:000001">
    <property type="entry name" value="LysR family transcriptional regulator"/>
    <property type="match status" value="1"/>
</dbReference>
<dbReference type="Proteomes" id="UP000263596">
    <property type="component" value="Unassembled WGS sequence"/>
</dbReference>
<gene>
    <name evidence="6" type="ORF">DHW29_12465</name>
</gene>
<keyword evidence="2" id="KW-0805">Transcription regulation</keyword>
<comment type="caution">
    <text evidence="6">The sequence shown here is derived from an EMBL/GenBank/DDBJ whole genome shotgun (WGS) entry which is preliminary data.</text>
</comment>
<dbReference type="GO" id="GO:0003700">
    <property type="term" value="F:DNA-binding transcription factor activity"/>
    <property type="evidence" value="ECO:0007669"/>
    <property type="project" value="InterPro"/>
</dbReference>
<name>A0A3D2SN82_9GAMM</name>
<dbReference type="Gene3D" id="3.40.190.290">
    <property type="match status" value="1"/>
</dbReference>
<dbReference type="GO" id="GO:0006351">
    <property type="term" value="P:DNA-templated transcription"/>
    <property type="evidence" value="ECO:0007669"/>
    <property type="project" value="TreeGrafter"/>
</dbReference>
<dbReference type="SUPFAM" id="SSF53850">
    <property type="entry name" value="Periplasmic binding protein-like II"/>
    <property type="match status" value="1"/>
</dbReference>
<evidence type="ECO:0000259" key="5">
    <source>
        <dbReference type="PROSITE" id="PS50931"/>
    </source>
</evidence>
<evidence type="ECO:0000256" key="3">
    <source>
        <dbReference type="ARBA" id="ARBA00023125"/>
    </source>
</evidence>
<evidence type="ECO:0000256" key="4">
    <source>
        <dbReference type="ARBA" id="ARBA00023163"/>
    </source>
</evidence>
<dbReference type="EMBL" id="DPVE01000216">
    <property type="protein sequence ID" value="HCK30911.1"/>
    <property type="molecule type" value="Genomic_DNA"/>
</dbReference>
<keyword evidence="3" id="KW-0238">DNA-binding</keyword>
<protein>
    <submittedName>
        <fullName evidence="6">LysR family transcriptional regulator</fullName>
    </submittedName>
</protein>